<evidence type="ECO:0000313" key="1">
    <source>
        <dbReference type="EMBL" id="KAJ0035959.1"/>
    </source>
</evidence>
<gene>
    <name evidence="1" type="ORF">Pint_24761</name>
</gene>
<evidence type="ECO:0000313" key="2">
    <source>
        <dbReference type="Proteomes" id="UP001163603"/>
    </source>
</evidence>
<name>A0ACC0YI40_9ROSI</name>
<organism evidence="1 2">
    <name type="scientific">Pistacia integerrima</name>
    <dbReference type="NCBI Taxonomy" id="434235"/>
    <lineage>
        <taxon>Eukaryota</taxon>
        <taxon>Viridiplantae</taxon>
        <taxon>Streptophyta</taxon>
        <taxon>Embryophyta</taxon>
        <taxon>Tracheophyta</taxon>
        <taxon>Spermatophyta</taxon>
        <taxon>Magnoliopsida</taxon>
        <taxon>eudicotyledons</taxon>
        <taxon>Gunneridae</taxon>
        <taxon>Pentapetalae</taxon>
        <taxon>rosids</taxon>
        <taxon>malvids</taxon>
        <taxon>Sapindales</taxon>
        <taxon>Anacardiaceae</taxon>
        <taxon>Pistacia</taxon>
    </lineage>
</organism>
<protein>
    <submittedName>
        <fullName evidence="1">Uncharacterized protein</fullName>
    </submittedName>
</protein>
<sequence>MVLLHHIFLFCVAVTRKYEGTTPWEGEGSRRELQKCQKRCESEESGRTQQQQCEQRCVEEVREEEQERQREQIEREREKREKEQRERQEHEEGEQEQEREREGGEQRREREREQQREREREQTRKRERERREEEEEEEQEEIERQREREREERERDREREREVSRHDYSSRDPEEKFEQCMQLCKKQPVRQELQCKKRCKRQYEGTKRNLQQEEISQLLRGNGGAGEENYHGSHQPYEQCRKQCERQERGEQHQQQCKSWCEQQREKEEKRRKGHQNPQREEQQQRNNPYYFHAQRFHYLFKSQEGHIKVLQRFSERSQLLRGIDNYRLVITEANPSTLVVPHHSDAETIAVVVTGKGIITLVSLERRESFNMGLGDMLRVPAGVTVYLINQENSEKLQLAMLFHPKYFAAGGGNPESYYGVFSNDILQRALNTPSDQLQRLFEGEQRQHGAIRRATPEQLKALSQHVTPKKSSSESGSPFNLLSKEPLYHNNFGRFFEATPSENPKQLQELGVSVTYVDINQGGMMVPHYNSKTTTIVLVIEGRGRLEMGCPHLSHQGQGSQEPREKREEEESSGRLQKITAELSPGDVFIIPAGHPIALVAQNENLRTVGFGINALNNQRNFLAGKINIMNQVEREAMEIAFNVPARLIERIFSDNPKESYFVAGPELARPEGEQQREEGKGHSLPSVLDLVGF</sequence>
<proteinExistence type="predicted"/>
<dbReference type="EMBL" id="CM047742">
    <property type="protein sequence ID" value="KAJ0035959.1"/>
    <property type="molecule type" value="Genomic_DNA"/>
</dbReference>
<dbReference type="Proteomes" id="UP001163603">
    <property type="component" value="Chromosome 7"/>
</dbReference>
<reference evidence="2" key="1">
    <citation type="journal article" date="2023" name="G3 (Bethesda)">
        <title>Genome assembly and association tests identify interacting loci associated with vigor, precocity, and sex in interspecific pistachio rootstocks.</title>
        <authorList>
            <person name="Palmer W."/>
            <person name="Jacygrad E."/>
            <person name="Sagayaradj S."/>
            <person name="Cavanaugh K."/>
            <person name="Han R."/>
            <person name="Bertier L."/>
            <person name="Beede B."/>
            <person name="Kafkas S."/>
            <person name="Golino D."/>
            <person name="Preece J."/>
            <person name="Michelmore R."/>
        </authorList>
    </citation>
    <scope>NUCLEOTIDE SEQUENCE [LARGE SCALE GENOMIC DNA]</scope>
</reference>
<comment type="caution">
    <text evidence="1">The sequence shown here is derived from an EMBL/GenBank/DDBJ whole genome shotgun (WGS) entry which is preliminary data.</text>
</comment>
<accession>A0ACC0YI40</accession>
<keyword evidence="2" id="KW-1185">Reference proteome</keyword>